<gene>
    <name evidence="3" type="ORF">SAMEA2297795_02268</name>
    <name evidence="2" type="ORF">SAMEA2297796_02099</name>
</gene>
<feature type="transmembrane region" description="Helical" evidence="1">
    <location>
        <begin position="57"/>
        <end position="77"/>
    </location>
</feature>
<dbReference type="Pfam" id="PF12648">
    <property type="entry name" value="TcpE"/>
    <property type="match status" value="1"/>
</dbReference>
<keyword evidence="1" id="KW-1133">Transmembrane helix</keyword>
<dbReference type="EMBL" id="FMPI01000017">
    <property type="protein sequence ID" value="SCT28589.1"/>
    <property type="molecule type" value="Genomic_DNA"/>
</dbReference>
<reference evidence="3 5" key="2">
    <citation type="submission" date="2016-09" db="EMBL/GenBank/DDBJ databases">
        <authorList>
            <consortium name="Pathogen Informatics"/>
        </authorList>
    </citation>
    <scope>NUCLEOTIDE SEQUENCE [LARGE SCALE GENOMIC DNA]</scope>
    <source>
        <strain evidence="3 5">82B</strain>
    </source>
</reference>
<keyword evidence="1" id="KW-0812">Transmembrane</keyword>
<evidence type="ECO:0000313" key="3">
    <source>
        <dbReference type="EMBL" id="SCT33541.1"/>
    </source>
</evidence>
<proteinExistence type="predicted"/>
<organism evidence="3 5">
    <name type="scientific">Staphylococcus caeli</name>
    <dbReference type="NCBI Taxonomy" id="2201815"/>
    <lineage>
        <taxon>Bacteria</taxon>
        <taxon>Bacillati</taxon>
        <taxon>Bacillota</taxon>
        <taxon>Bacilli</taxon>
        <taxon>Bacillales</taxon>
        <taxon>Staphylococcaceae</taxon>
        <taxon>Staphylococcus</taxon>
    </lineage>
</organism>
<dbReference type="OrthoDB" id="2409900at2"/>
<dbReference type="Proteomes" id="UP000095768">
    <property type="component" value="Unassembled WGS sequence"/>
</dbReference>
<accession>A0A1D4Q094</accession>
<keyword evidence="1" id="KW-0472">Membrane</keyword>
<keyword evidence="4" id="KW-1185">Reference proteome</keyword>
<feature type="transmembrane region" description="Helical" evidence="1">
    <location>
        <begin position="89"/>
        <end position="106"/>
    </location>
</feature>
<sequence>MDKKAYNLKRTFEQPIVFYEITDNMRFNKGFRVDWIATFVVIELLLIFLYVKGFDVIVSSIQGMTILYFTVVPYFATKYLVKLKQDGKKLLFFLWDFIIYMLTIQMRKTHYAYDEEVYYNKQSKIKLE</sequence>
<name>A0A1D4Q094_9STAP</name>
<dbReference type="Proteomes" id="UP000095412">
    <property type="component" value="Unassembled WGS sequence"/>
</dbReference>
<evidence type="ECO:0000313" key="4">
    <source>
        <dbReference type="Proteomes" id="UP000095412"/>
    </source>
</evidence>
<dbReference type="EMBL" id="FMPG01000013">
    <property type="protein sequence ID" value="SCT33541.1"/>
    <property type="molecule type" value="Genomic_DNA"/>
</dbReference>
<dbReference type="InterPro" id="IPR025608">
    <property type="entry name" value="TcpE"/>
</dbReference>
<dbReference type="AlphaFoldDB" id="A0A1D4Q094"/>
<protein>
    <submittedName>
        <fullName evidence="3">Transposon-related protein</fullName>
    </submittedName>
</protein>
<reference evidence="2 4" key="1">
    <citation type="submission" date="2016-09" db="EMBL/GenBank/DDBJ databases">
        <authorList>
            <consortium name="Pathogen Informatics"/>
            <person name="Sun Q."/>
            <person name="Inoue M."/>
        </authorList>
    </citation>
    <scope>NUCLEOTIDE SEQUENCE [LARGE SCALE GENOMIC DNA]</scope>
    <source>
        <strain evidence="2 4">82C</strain>
    </source>
</reference>
<evidence type="ECO:0000313" key="5">
    <source>
        <dbReference type="Proteomes" id="UP000095768"/>
    </source>
</evidence>
<dbReference type="RefSeq" id="WP_069996258.1">
    <property type="nucleotide sequence ID" value="NZ_FMPG01000013.1"/>
</dbReference>
<evidence type="ECO:0000256" key="1">
    <source>
        <dbReference type="SAM" id="Phobius"/>
    </source>
</evidence>
<feature type="transmembrane region" description="Helical" evidence="1">
    <location>
        <begin position="33"/>
        <end position="51"/>
    </location>
</feature>
<evidence type="ECO:0000313" key="2">
    <source>
        <dbReference type="EMBL" id="SCT28589.1"/>
    </source>
</evidence>